<keyword evidence="2" id="KW-0812">Transmembrane</keyword>
<evidence type="ECO:0008006" key="5">
    <source>
        <dbReference type="Google" id="ProtNLM"/>
    </source>
</evidence>
<proteinExistence type="predicted"/>
<sequence>MIHHLLKSQHGGVYIIVICLVVGAIFISFIFVDMFTTYISKNISQKSADAAALAASHEMKNIYEEALRQELRHQLHLLHNDIEQEIRKRLEEQQDEEEDAETPDEDEIREEIFEKKGIPQAVREKLSNPNYQLDAIEGLTYFYKDDEILKMMCDSIRAEWSQVRDAAQYYVRENQADELVDLVFPYNGDFEVYVRVKRKISFLTVPDQAFAAGQNEMYAEGAAQVLLPKGITYRSKVCR</sequence>
<reference evidence="3 4" key="1">
    <citation type="submission" date="2023-07" db="EMBL/GenBank/DDBJ databases">
        <title>Genomic Encyclopedia of Type Strains, Phase IV (KMG-IV): sequencing the most valuable type-strain genomes for metagenomic binning, comparative biology and taxonomic classification.</title>
        <authorList>
            <person name="Goeker M."/>
        </authorList>
    </citation>
    <scope>NUCLEOTIDE SEQUENCE [LARGE SCALE GENOMIC DNA]</scope>
    <source>
        <strain evidence="3 4">DSM 17740</strain>
    </source>
</reference>
<evidence type="ECO:0000313" key="4">
    <source>
        <dbReference type="Proteomes" id="UP001232445"/>
    </source>
</evidence>
<feature type="coiled-coil region" evidence="1">
    <location>
        <begin position="68"/>
        <end position="100"/>
    </location>
</feature>
<gene>
    <name evidence="3" type="ORF">J2S00_000656</name>
</gene>
<protein>
    <recommendedName>
        <fullName evidence="5">Flp pilus-assembly TadG-like N-terminal domain-containing protein</fullName>
    </recommendedName>
</protein>
<organism evidence="3 4">
    <name type="scientific">Caldalkalibacillus uzonensis</name>
    <dbReference type="NCBI Taxonomy" id="353224"/>
    <lineage>
        <taxon>Bacteria</taxon>
        <taxon>Bacillati</taxon>
        <taxon>Bacillota</taxon>
        <taxon>Bacilli</taxon>
        <taxon>Bacillales</taxon>
        <taxon>Bacillaceae</taxon>
        <taxon>Caldalkalibacillus</taxon>
    </lineage>
</organism>
<dbReference type="EMBL" id="JAUSUQ010000002">
    <property type="protein sequence ID" value="MDQ0337873.1"/>
    <property type="molecule type" value="Genomic_DNA"/>
</dbReference>
<evidence type="ECO:0000313" key="3">
    <source>
        <dbReference type="EMBL" id="MDQ0337873.1"/>
    </source>
</evidence>
<keyword evidence="4" id="KW-1185">Reference proteome</keyword>
<feature type="transmembrane region" description="Helical" evidence="2">
    <location>
        <begin position="12"/>
        <end position="32"/>
    </location>
</feature>
<comment type="caution">
    <text evidence="3">The sequence shown here is derived from an EMBL/GenBank/DDBJ whole genome shotgun (WGS) entry which is preliminary data.</text>
</comment>
<keyword evidence="2" id="KW-0472">Membrane</keyword>
<accession>A0ABU0CN76</accession>
<keyword evidence="1" id="KW-0175">Coiled coil</keyword>
<keyword evidence="2" id="KW-1133">Transmembrane helix</keyword>
<evidence type="ECO:0000256" key="2">
    <source>
        <dbReference type="SAM" id="Phobius"/>
    </source>
</evidence>
<evidence type="ECO:0000256" key="1">
    <source>
        <dbReference type="SAM" id="Coils"/>
    </source>
</evidence>
<dbReference type="RefSeq" id="WP_307335339.1">
    <property type="nucleotide sequence ID" value="NZ_JAUSUQ010000002.1"/>
</dbReference>
<dbReference type="Proteomes" id="UP001232445">
    <property type="component" value="Unassembled WGS sequence"/>
</dbReference>
<name>A0ABU0CN76_9BACI</name>